<proteinExistence type="predicted"/>
<dbReference type="InterPro" id="IPR029069">
    <property type="entry name" value="HotDog_dom_sf"/>
</dbReference>
<comment type="caution">
    <text evidence="1">The sequence shown here is derived from an EMBL/GenBank/DDBJ whole genome shotgun (WGS) entry which is preliminary data.</text>
</comment>
<sequence>MPAFAWRNSVMFQHCDPAGIVFYPRYFEMINAAIETFFADAVGWSFARMHGRDRVGVPAARIDTEFHAASRLGDDLDWSLRVTRIGGASLDLVLHATGDDGSARLTARATLVLVSLDPLKSKPWPEPTRRALERYLEDAPQ</sequence>
<dbReference type="EMBL" id="JAME01000004">
    <property type="protein sequence ID" value="ETX30293.1"/>
    <property type="molecule type" value="Genomic_DNA"/>
</dbReference>
<dbReference type="Pfam" id="PF13279">
    <property type="entry name" value="4HBT_2"/>
    <property type="match status" value="1"/>
</dbReference>
<protein>
    <submittedName>
        <fullName evidence="1">Uncharacterized protein</fullName>
    </submittedName>
</protein>
<dbReference type="STRING" id="1449351.RISW2_15775"/>
<evidence type="ECO:0000313" key="2">
    <source>
        <dbReference type="Proteomes" id="UP000023430"/>
    </source>
</evidence>
<evidence type="ECO:0000313" key="1">
    <source>
        <dbReference type="EMBL" id="ETX30293.1"/>
    </source>
</evidence>
<keyword evidence="2" id="KW-1185">Reference proteome</keyword>
<dbReference type="Gene3D" id="3.10.129.10">
    <property type="entry name" value="Hotdog Thioesterase"/>
    <property type="match status" value="1"/>
</dbReference>
<reference evidence="1 2" key="1">
    <citation type="submission" date="2014-01" db="EMBL/GenBank/DDBJ databases">
        <title>Roseivivax isoporae LMG 25204 Genome Sequencing.</title>
        <authorList>
            <person name="Lai Q."/>
            <person name="Li G."/>
            <person name="Shao Z."/>
        </authorList>
    </citation>
    <scope>NUCLEOTIDE SEQUENCE [LARGE SCALE GENOMIC DNA]</scope>
    <source>
        <strain evidence="1 2">LMG 25204</strain>
    </source>
</reference>
<accession>X7FC21</accession>
<dbReference type="OrthoDB" id="9799036at2"/>
<dbReference type="AlphaFoldDB" id="X7FC21"/>
<gene>
    <name evidence="1" type="ORF">RISW2_15775</name>
</gene>
<name>X7FC21_9RHOB</name>
<dbReference type="CDD" id="cd00586">
    <property type="entry name" value="4HBT"/>
    <property type="match status" value="1"/>
</dbReference>
<dbReference type="eggNOG" id="COG0824">
    <property type="taxonomic scope" value="Bacteria"/>
</dbReference>
<organism evidence="1 2">
    <name type="scientific">Roseivivax isoporae LMG 25204</name>
    <dbReference type="NCBI Taxonomy" id="1449351"/>
    <lineage>
        <taxon>Bacteria</taxon>
        <taxon>Pseudomonadati</taxon>
        <taxon>Pseudomonadota</taxon>
        <taxon>Alphaproteobacteria</taxon>
        <taxon>Rhodobacterales</taxon>
        <taxon>Roseobacteraceae</taxon>
        <taxon>Roseivivax</taxon>
    </lineage>
</organism>
<dbReference type="RefSeq" id="WP_043766692.1">
    <property type="nucleotide sequence ID" value="NZ_JAME01000004.1"/>
</dbReference>
<dbReference type="SUPFAM" id="SSF54637">
    <property type="entry name" value="Thioesterase/thiol ester dehydrase-isomerase"/>
    <property type="match status" value="1"/>
</dbReference>
<dbReference type="Proteomes" id="UP000023430">
    <property type="component" value="Unassembled WGS sequence"/>
</dbReference>